<keyword evidence="3" id="KW-1185">Reference proteome</keyword>
<dbReference type="Proteomes" id="UP000248544">
    <property type="component" value="Unassembled WGS sequence"/>
</dbReference>
<evidence type="ECO:0000313" key="2">
    <source>
        <dbReference type="EMBL" id="PZG47570.1"/>
    </source>
</evidence>
<name>A0A2W2HBK9_9ACTN</name>
<comment type="caution">
    <text evidence="2">The sequence shown here is derived from an EMBL/GenBank/DDBJ whole genome shotgun (WGS) entry which is preliminary data.</text>
</comment>
<keyword evidence="1" id="KW-0812">Transmembrane</keyword>
<evidence type="ECO:0000313" key="3">
    <source>
        <dbReference type="Proteomes" id="UP000248544"/>
    </source>
</evidence>
<gene>
    <name evidence="2" type="ORF">C1I98_13095</name>
</gene>
<feature type="transmembrane region" description="Helical" evidence="1">
    <location>
        <begin position="50"/>
        <end position="67"/>
    </location>
</feature>
<keyword evidence="1" id="KW-1133">Transmembrane helix</keyword>
<feature type="transmembrane region" description="Helical" evidence="1">
    <location>
        <begin position="12"/>
        <end position="30"/>
    </location>
</feature>
<dbReference type="EMBL" id="POUA01000084">
    <property type="protein sequence ID" value="PZG47570.1"/>
    <property type="molecule type" value="Genomic_DNA"/>
</dbReference>
<proteinExistence type="predicted"/>
<feature type="transmembrane region" description="Helical" evidence="1">
    <location>
        <begin position="88"/>
        <end position="117"/>
    </location>
</feature>
<sequence>MADHRWRSRARALLTLSAVALVAALGWFFLGDPLGLPDDLLGVLDQRASVIGMVLGGISTLLAGIALRQQRRAPAPAPSADDGPARPVLPTSAVAALLAVAMAGLVTVAALAVFALWNGQAPQAGPAYKLGEPDFDGYCRAAGRGPVKFTAALDAYGFHCRAGSAGLDGHNVCAWTYRTQAVADRIGDFHDPGSWECWRAPRGRLGPLDFTRYCAARGATARLEGDDAYGWRCDGALVDSQAACAALYPGGAVSRFQNFNDPRSWECWG</sequence>
<dbReference type="AlphaFoldDB" id="A0A2W2HBK9"/>
<keyword evidence="1" id="KW-0472">Membrane</keyword>
<dbReference type="RefSeq" id="WP_111167442.1">
    <property type="nucleotide sequence ID" value="NZ_POUA01000084.1"/>
</dbReference>
<organism evidence="2 3">
    <name type="scientific">Spongiactinospora gelatinilytica</name>
    <dbReference type="NCBI Taxonomy" id="2666298"/>
    <lineage>
        <taxon>Bacteria</taxon>
        <taxon>Bacillati</taxon>
        <taxon>Actinomycetota</taxon>
        <taxon>Actinomycetes</taxon>
        <taxon>Streptosporangiales</taxon>
        <taxon>Streptosporangiaceae</taxon>
        <taxon>Spongiactinospora</taxon>
    </lineage>
</organism>
<protein>
    <submittedName>
        <fullName evidence="2">Uncharacterized protein</fullName>
    </submittedName>
</protein>
<evidence type="ECO:0000256" key="1">
    <source>
        <dbReference type="SAM" id="Phobius"/>
    </source>
</evidence>
<accession>A0A2W2HBK9</accession>
<reference evidence="2 3" key="1">
    <citation type="submission" date="2018-01" db="EMBL/GenBank/DDBJ databases">
        <title>Draft genome sequence of Sphaerisporangium sp. 7K107.</title>
        <authorList>
            <person name="Sahin N."/>
            <person name="Saygin H."/>
            <person name="Ay H."/>
        </authorList>
    </citation>
    <scope>NUCLEOTIDE SEQUENCE [LARGE SCALE GENOMIC DNA]</scope>
    <source>
        <strain evidence="2 3">7K107</strain>
    </source>
</reference>